<protein>
    <submittedName>
        <fullName evidence="5">Transcriptional regulator, LuxR family</fullName>
    </submittedName>
</protein>
<dbReference type="Gene3D" id="1.10.10.10">
    <property type="entry name" value="Winged helix-like DNA-binding domain superfamily/Winged helix DNA-binding domain"/>
    <property type="match status" value="1"/>
</dbReference>
<dbReference type="PANTHER" id="PTHR44688:SF16">
    <property type="entry name" value="DNA-BINDING TRANSCRIPTIONAL ACTIVATOR DEVR_DOSR"/>
    <property type="match status" value="1"/>
</dbReference>
<dbReference type="InterPro" id="IPR036388">
    <property type="entry name" value="WH-like_DNA-bd_sf"/>
</dbReference>
<dbReference type="InterPro" id="IPR016032">
    <property type="entry name" value="Sig_transdc_resp-reg_C-effctor"/>
</dbReference>
<accession>D2QXR7</accession>
<name>D2QXR7_PIRSD</name>
<dbReference type="Proteomes" id="UP000001887">
    <property type="component" value="Chromosome"/>
</dbReference>
<evidence type="ECO:0000256" key="2">
    <source>
        <dbReference type="ARBA" id="ARBA00023125"/>
    </source>
</evidence>
<reference evidence="5 6" key="1">
    <citation type="journal article" date="2009" name="Stand. Genomic Sci.">
        <title>Complete genome sequence of Pirellula staleyi type strain (ATCC 27377).</title>
        <authorList>
            <person name="Clum A."/>
            <person name="Tindall B.J."/>
            <person name="Sikorski J."/>
            <person name="Ivanova N."/>
            <person name="Mavrommatis K."/>
            <person name="Lucas S."/>
            <person name="Glavina del Rio T."/>
            <person name="Nolan M."/>
            <person name="Chen F."/>
            <person name="Tice H."/>
            <person name="Pitluck S."/>
            <person name="Cheng J.F."/>
            <person name="Chertkov O."/>
            <person name="Brettin T."/>
            <person name="Han C."/>
            <person name="Detter J.C."/>
            <person name="Kuske C."/>
            <person name="Bruce D."/>
            <person name="Goodwin L."/>
            <person name="Ovchinikova G."/>
            <person name="Pati A."/>
            <person name="Mikhailova N."/>
            <person name="Chen A."/>
            <person name="Palaniappan K."/>
            <person name="Land M."/>
            <person name="Hauser L."/>
            <person name="Chang Y.J."/>
            <person name="Jeffries C.D."/>
            <person name="Chain P."/>
            <person name="Rohde M."/>
            <person name="Goker M."/>
            <person name="Bristow J."/>
            <person name="Eisen J.A."/>
            <person name="Markowitz V."/>
            <person name="Hugenholtz P."/>
            <person name="Kyrpides N.C."/>
            <person name="Klenk H.P."/>
            <person name="Lapidus A."/>
        </authorList>
    </citation>
    <scope>NUCLEOTIDE SEQUENCE [LARGE SCALE GENOMIC DNA]</scope>
    <source>
        <strain evidence="6">ATCC 27377 / DSM 6068 / ICPB 4128</strain>
    </source>
</reference>
<dbReference type="PROSITE" id="PS50043">
    <property type="entry name" value="HTH_LUXR_2"/>
    <property type="match status" value="1"/>
</dbReference>
<evidence type="ECO:0000256" key="1">
    <source>
        <dbReference type="ARBA" id="ARBA00023015"/>
    </source>
</evidence>
<dbReference type="PANTHER" id="PTHR44688">
    <property type="entry name" value="DNA-BINDING TRANSCRIPTIONAL ACTIVATOR DEVR_DOSR"/>
    <property type="match status" value="1"/>
</dbReference>
<keyword evidence="1" id="KW-0805">Transcription regulation</keyword>
<dbReference type="STRING" id="530564.Psta_3330"/>
<proteinExistence type="predicted"/>
<keyword evidence="6" id="KW-1185">Reference proteome</keyword>
<keyword evidence="3" id="KW-0804">Transcription</keyword>
<evidence type="ECO:0000313" key="6">
    <source>
        <dbReference type="Proteomes" id="UP000001887"/>
    </source>
</evidence>
<dbReference type="AlphaFoldDB" id="D2QXR7"/>
<dbReference type="GO" id="GO:0006355">
    <property type="term" value="P:regulation of DNA-templated transcription"/>
    <property type="evidence" value="ECO:0007669"/>
    <property type="project" value="InterPro"/>
</dbReference>
<gene>
    <name evidence="5" type="ordered locus">Psta_3330</name>
</gene>
<feature type="domain" description="HTH luxR-type" evidence="4">
    <location>
        <begin position="186"/>
        <end position="251"/>
    </location>
</feature>
<dbReference type="HOGENOM" id="CLU_1106345_0_0_0"/>
<keyword evidence="2" id="KW-0238">DNA-binding</keyword>
<sequence>MSREEVVALLKLVSSTEALTPDRAVRRQRLLDTLVKYVAADAGYYCWGRGHPDSSEVTPVAIIHSGFTPDEFAKFATLAMAPEGKRWSAAPIAQRLQLAPLATISRSNAWSDDVWYESDFFKNCLEPNGWDDWLCAVCYISKDTWFNLSFIRRLRREPFTDREVRAVDCIAAGVAWLAPQVSEAIPSESFIGLSPRQRLVMLMLLDGMARKDIATSLGVTLHTINDHVKAVYQRFGINSATELAAKFLQSV</sequence>
<dbReference type="eggNOG" id="COG2197">
    <property type="taxonomic scope" value="Bacteria"/>
</dbReference>
<dbReference type="PRINTS" id="PR00038">
    <property type="entry name" value="HTHLUXR"/>
</dbReference>
<dbReference type="GO" id="GO:0003677">
    <property type="term" value="F:DNA binding"/>
    <property type="evidence" value="ECO:0007669"/>
    <property type="project" value="UniProtKB-KW"/>
</dbReference>
<dbReference type="SMART" id="SM00421">
    <property type="entry name" value="HTH_LUXR"/>
    <property type="match status" value="1"/>
</dbReference>
<organism evidence="5 6">
    <name type="scientific">Pirellula staleyi (strain ATCC 27377 / DSM 6068 / ICPB 4128)</name>
    <name type="common">Pirella staleyi</name>
    <dbReference type="NCBI Taxonomy" id="530564"/>
    <lineage>
        <taxon>Bacteria</taxon>
        <taxon>Pseudomonadati</taxon>
        <taxon>Planctomycetota</taxon>
        <taxon>Planctomycetia</taxon>
        <taxon>Pirellulales</taxon>
        <taxon>Pirellulaceae</taxon>
        <taxon>Pirellula</taxon>
    </lineage>
</organism>
<dbReference type="EMBL" id="CP001848">
    <property type="protein sequence ID" value="ADB17994.1"/>
    <property type="molecule type" value="Genomic_DNA"/>
</dbReference>
<dbReference type="CDD" id="cd06170">
    <property type="entry name" value="LuxR_C_like"/>
    <property type="match status" value="1"/>
</dbReference>
<evidence type="ECO:0000259" key="4">
    <source>
        <dbReference type="PROSITE" id="PS50043"/>
    </source>
</evidence>
<dbReference type="SUPFAM" id="SSF46894">
    <property type="entry name" value="C-terminal effector domain of the bipartite response regulators"/>
    <property type="match status" value="1"/>
</dbReference>
<evidence type="ECO:0000313" key="5">
    <source>
        <dbReference type="EMBL" id="ADB17994.1"/>
    </source>
</evidence>
<dbReference type="KEGG" id="psl:Psta_3330"/>
<evidence type="ECO:0000256" key="3">
    <source>
        <dbReference type="ARBA" id="ARBA00023163"/>
    </source>
</evidence>
<dbReference type="Pfam" id="PF00196">
    <property type="entry name" value="GerE"/>
    <property type="match status" value="1"/>
</dbReference>
<dbReference type="InterPro" id="IPR000792">
    <property type="entry name" value="Tscrpt_reg_LuxR_C"/>
</dbReference>